<evidence type="ECO:0000313" key="3">
    <source>
        <dbReference type="Proteomes" id="UP000776276"/>
    </source>
</evidence>
<gene>
    <name evidence="2" type="ORF">KOF26_12740</name>
</gene>
<dbReference type="EMBL" id="JAHKRT010000006">
    <property type="protein sequence ID" value="MBU3078736.1"/>
    <property type="molecule type" value="Genomic_DNA"/>
</dbReference>
<sequence length="289" mass="30561">MHAALAFLAFQAVTAPAPPITPNDVIAAAPASAWTRIADDALLVIELMGGARVVIQLAPGFAPAHVANIRALARARWWDGESVYRVQDNYVVQWGDPTDKKPLPGGVAARPPAEYERDAQGLAIRPLDAPDAYAPRTGFVEGWPVAVRDGRASLTHCYAMVGVARDPAPDTGSGSALYTVIGHAPRQLDRNIALVGRIVAGMEALSALPRGTGDLGLYRTPGERLPIISVRLASDMPAAARPAFEVMDSAAPAFADYVRLRANRHDGFFAVPAGGVDICNVPVPVRAVR</sequence>
<protein>
    <submittedName>
        <fullName evidence="2">Peptidylprolyl isomerase</fullName>
    </submittedName>
</protein>
<comment type="caution">
    <text evidence="2">The sequence shown here is derived from an EMBL/GenBank/DDBJ whole genome shotgun (WGS) entry which is preliminary data.</text>
</comment>
<proteinExistence type="predicted"/>
<name>A0ABS6BKB0_9SPHN</name>
<reference evidence="2 3" key="1">
    <citation type="submission" date="2021-06" db="EMBL/GenBank/DDBJ databases">
        <title>Sphingomonas sp. XMGL2, whole genome shotgun sequencing project.</title>
        <authorList>
            <person name="Zhao G."/>
            <person name="Shen L."/>
        </authorList>
    </citation>
    <scope>NUCLEOTIDE SEQUENCE [LARGE SCALE GENOMIC DNA]</scope>
    <source>
        <strain evidence="2 3">XMGL2</strain>
    </source>
</reference>
<evidence type="ECO:0000259" key="1">
    <source>
        <dbReference type="PROSITE" id="PS50072"/>
    </source>
</evidence>
<dbReference type="RefSeq" id="WP_216325429.1">
    <property type="nucleotide sequence ID" value="NZ_JAHKRT010000006.1"/>
</dbReference>
<accession>A0ABS6BKB0</accession>
<organism evidence="2 3">
    <name type="scientific">Sphingomonas quercus</name>
    <dbReference type="NCBI Taxonomy" id="2842451"/>
    <lineage>
        <taxon>Bacteria</taxon>
        <taxon>Pseudomonadati</taxon>
        <taxon>Pseudomonadota</taxon>
        <taxon>Alphaproteobacteria</taxon>
        <taxon>Sphingomonadales</taxon>
        <taxon>Sphingomonadaceae</taxon>
        <taxon>Sphingomonas</taxon>
    </lineage>
</organism>
<evidence type="ECO:0000313" key="2">
    <source>
        <dbReference type="EMBL" id="MBU3078736.1"/>
    </source>
</evidence>
<keyword evidence="3" id="KW-1185">Reference proteome</keyword>
<dbReference type="Proteomes" id="UP000776276">
    <property type="component" value="Unassembled WGS sequence"/>
</dbReference>
<dbReference type="GO" id="GO:0016853">
    <property type="term" value="F:isomerase activity"/>
    <property type="evidence" value="ECO:0007669"/>
    <property type="project" value="UniProtKB-KW"/>
</dbReference>
<feature type="domain" description="PPIase cyclophilin-type" evidence="1">
    <location>
        <begin position="51"/>
        <end position="232"/>
    </location>
</feature>
<dbReference type="Pfam" id="PF00160">
    <property type="entry name" value="Pro_isomerase"/>
    <property type="match status" value="1"/>
</dbReference>
<dbReference type="InterPro" id="IPR002130">
    <property type="entry name" value="Cyclophilin-type_PPIase_dom"/>
</dbReference>
<dbReference type="PROSITE" id="PS50072">
    <property type="entry name" value="CSA_PPIASE_2"/>
    <property type="match status" value="1"/>
</dbReference>
<keyword evidence="2" id="KW-0413">Isomerase</keyword>